<organism evidence="2 3">
    <name type="scientific">Achromobacter xylosoxidans (strain A8)</name>
    <dbReference type="NCBI Taxonomy" id="762376"/>
    <lineage>
        <taxon>Bacteria</taxon>
        <taxon>Pseudomonadati</taxon>
        <taxon>Pseudomonadota</taxon>
        <taxon>Betaproteobacteria</taxon>
        <taxon>Burkholderiales</taxon>
        <taxon>Alcaligenaceae</taxon>
        <taxon>Achromobacter</taxon>
    </lineage>
</organism>
<dbReference type="Proteomes" id="UP000006876">
    <property type="component" value="Plasmid pA82"/>
</dbReference>
<name>E3HY78_ACHXA</name>
<reference evidence="3" key="1">
    <citation type="journal article" date="2011" name="J. Bacteriol.">
        <title>Complete genome sequence of the haloaromatic acid-degrading bacterium Achromobacter xylosoxidans A8.</title>
        <authorList>
            <person name="Strnad H."/>
            <person name="Ridl J."/>
            <person name="Paces J."/>
            <person name="Kolar M."/>
            <person name="Vlcek C."/>
            <person name="Paces V."/>
        </authorList>
    </citation>
    <scope>NUCLEOTIDE SEQUENCE [LARGE SCALE GENOMIC DNA]</scope>
    <source>
        <strain evidence="3">A8</strain>
        <plasmid evidence="3">pA82</plasmid>
    </source>
</reference>
<gene>
    <name evidence="2" type="ordered locus">AXYL_06748</name>
</gene>
<evidence type="ECO:0000313" key="3">
    <source>
        <dbReference type="Proteomes" id="UP000006876"/>
    </source>
</evidence>
<keyword evidence="1" id="KW-0812">Transmembrane</keyword>
<dbReference type="EMBL" id="CP002289">
    <property type="protein sequence ID" value="ADP20032.1"/>
    <property type="molecule type" value="Genomic_DNA"/>
</dbReference>
<keyword evidence="1" id="KW-0472">Membrane</keyword>
<feature type="transmembrane region" description="Helical" evidence="1">
    <location>
        <begin position="16"/>
        <end position="37"/>
    </location>
</feature>
<geneLocation type="plasmid" evidence="2 3">
    <name>pA82</name>
</geneLocation>
<protein>
    <submittedName>
        <fullName evidence="2">Uncharacterized protein</fullName>
    </submittedName>
</protein>
<sequence length="137" mass="14635">MLINSSYRHENPARPAARWAVVGKLLLLGAAILTSYFSGLMSGRSENAQQVLQTSDSYEIRQAVARYAVRKTLDVGEPTVLSPRSVVVSVRRKGDTSDSGCDVLVSKLPVPGSETLGAWIVSADKCGNWKGANDGQG</sequence>
<proteinExistence type="predicted"/>
<dbReference type="KEGG" id="axy:AXYL_06748"/>
<dbReference type="AlphaFoldDB" id="E3HY78"/>
<dbReference type="HOGENOM" id="CLU_1860829_0_0_4"/>
<accession>E3HY78</accession>
<keyword evidence="2" id="KW-0614">Plasmid</keyword>
<evidence type="ECO:0000256" key="1">
    <source>
        <dbReference type="SAM" id="Phobius"/>
    </source>
</evidence>
<keyword evidence="1" id="KW-1133">Transmembrane helix</keyword>
<evidence type="ECO:0000313" key="2">
    <source>
        <dbReference type="EMBL" id="ADP20032.1"/>
    </source>
</evidence>